<accession>A0A445F0K9</accession>
<proteinExistence type="predicted"/>
<name>A0A445F0K9_GLYSO</name>
<feature type="compositionally biased region" description="Basic residues" evidence="1">
    <location>
        <begin position="91"/>
        <end position="102"/>
    </location>
</feature>
<evidence type="ECO:0000313" key="4">
    <source>
        <dbReference type="Proteomes" id="UP000289340"/>
    </source>
</evidence>
<evidence type="ECO:0000313" key="3">
    <source>
        <dbReference type="EMBL" id="RZB42364.1"/>
    </source>
</evidence>
<comment type="caution">
    <text evidence="3">The sequence shown here is derived from an EMBL/GenBank/DDBJ whole genome shotgun (WGS) entry which is preliminary data.</text>
</comment>
<organism evidence="3 4">
    <name type="scientific">Glycine soja</name>
    <name type="common">Wild soybean</name>
    <dbReference type="NCBI Taxonomy" id="3848"/>
    <lineage>
        <taxon>Eukaryota</taxon>
        <taxon>Viridiplantae</taxon>
        <taxon>Streptophyta</taxon>
        <taxon>Embryophyta</taxon>
        <taxon>Tracheophyta</taxon>
        <taxon>Spermatophyta</taxon>
        <taxon>Magnoliopsida</taxon>
        <taxon>eudicotyledons</taxon>
        <taxon>Gunneridae</taxon>
        <taxon>Pentapetalae</taxon>
        <taxon>rosids</taxon>
        <taxon>fabids</taxon>
        <taxon>Fabales</taxon>
        <taxon>Fabaceae</taxon>
        <taxon>Papilionoideae</taxon>
        <taxon>50 kb inversion clade</taxon>
        <taxon>NPAAA clade</taxon>
        <taxon>indigoferoid/millettioid clade</taxon>
        <taxon>Phaseoleae</taxon>
        <taxon>Glycine</taxon>
        <taxon>Glycine subgen. Soja</taxon>
    </lineage>
</organism>
<dbReference type="SUPFAM" id="SSF57667">
    <property type="entry name" value="beta-beta-alpha zinc fingers"/>
    <property type="match status" value="1"/>
</dbReference>
<reference evidence="3 4" key="1">
    <citation type="submission" date="2018-09" db="EMBL/GenBank/DDBJ databases">
        <title>A high-quality reference genome of wild soybean provides a powerful tool to mine soybean genomes.</title>
        <authorList>
            <person name="Xie M."/>
            <person name="Chung C.Y.L."/>
            <person name="Li M.-W."/>
            <person name="Wong F.-L."/>
            <person name="Chan T.-F."/>
            <person name="Lam H.-M."/>
        </authorList>
    </citation>
    <scope>NUCLEOTIDE SEQUENCE [LARGE SCALE GENOMIC DNA]</scope>
    <source>
        <strain evidence="4">cv. W05</strain>
        <tissue evidence="3">Hypocotyl of etiolated seedlings</tissue>
    </source>
</reference>
<evidence type="ECO:0000256" key="1">
    <source>
        <dbReference type="SAM" id="MobiDB-lite"/>
    </source>
</evidence>
<gene>
    <name evidence="3" type="ORF">D0Y65_053095</name>
</gene>
<dbReference type="InterPro" id="IPR013087">
    <property type="entry name" value="Znf_C2H2_type"/>
</dbReference>
<evidence type="ECO:0000259" key="2">
    <source>
        <dbReference type="Pfam" id="PF12874"/>
    </source>
</evidence>
<sequence length="102" mass="11612">MLWNSVPWALYPNTAQNRLQIGFEFTTLRLAPPSRLTGAKLDADDYGAKRKAITPPVVDESESMEKKPKQEWSCSLCQITASREKQLNGHRQGKKYKAKKHP</sequence>
<keyword evidence="4" id="KW-1185">Reference proteome</keyword>
<dbReference type="Pfam" id="PF12874">
    <property type="entry name" value="zf-met"/>
    <property type="match status" value="1"/>
</dbReference>
<dbReference type="Gene3D" id="3.30.160.60">
    <property type="entry name" value="Classic Zinc Finger"/>
    <property type="match status" value="1"/>
</dbReference>
<feature type="region of interest" description="Disordered" evidence="1">
    <location>
        <begin position="83"/>
        <end position="102"/>
    </location>
</feature>
<protein>
    <recommendedName>
        <fullName evidence="2">C2H2-type domain-containing protein</fullName>
    </recommendedName>
</protein>
<dbReference type="EMBL" id="QZWG01000020">
    <property type="protein sequence ID" value="RZB42364.1"/>
    <property type="molecule type" value="Genomic_DNA"/>
</dbReference>
<dbReference type="InterPro" id="IPR036236">
    <property type="entry name" value="Znf_C2H2_sf"/>
</dbReference>
<dbReference type="AlphaFoldDB" id="A0A445F0K9"/>
<feature type="domain" description="C2H2-type" evidence="2">
    <location>
        <begin position="72"/>
        <end position="95"/>
    </location>
</feature>
<dbReference type="PANTHER" id="PTHR47487:SF8">
    <property type="entry name" value="OS08G0270900 PROTEIN"/>
    <property type="match status" value="1"/>
</dbReference>
<dbReference type="PANTHER" id="PTHR47487">
    <property type="entry name" value="OS06G0651300 PROTEIN-RELATED"/>
    <property type="match status" value="1"/>
</dbReference>
<dbReference type="Proteomes" id="UP000289340">
    <property type="component" value="Chromosome 20"/>
</dbReference>